<feature type="region of interest" description="Disordered" evidence="1">
    <location>
        <begin position="1"/>
        <end position="24"/>
    </location>
</feature>
<dbReference type="Proteomes" id="UP001341840">
    <property type="component" value="Unassembled WGS sequence"/>
</dbReference>
<keyword evidence="3" id="KW-1185">Reference proteome</keyword>
<protein>
    <submittedName>
        <fullName evidence="2">Uncharacterized protein</fullName>
    </submittedName>
</protein>
<organism evidence="2 3">
    <name type="scientific">Stylosanthes scabra</name>
    <dbReference type="NCBI Taxonomy" id="79078"/>
    <lineage>
        <taxon>Eukaryota</taxon>
        <taxon>Viridiplantae</taxon>
        <taxon>Streptophyta</taxon>
        <taxon>Embryophyta</taxon>
        <taxon>Tracheophyta</taxon>
        <taxon>Spermatophyta</taxon>
        <taxon>Magnoliopsida</taxon>
        <taxon>eudicotyledons</taxon>
        <taxon>Gunneridae</taxon>
        <taxon>Pentapetalae</taxon>
        <taxon>rosids</taxon>
        <taxon>fabids</taxon>
        <taxon>Fabales</taxon>
        <taxon>Fabaceae</taxon>
        <taxon>Papilionoideae</taxon>
        <taxon>50 kb inversion clade</taxon>
        <taxon>dalbergioids sensu lato</taxon>
        <taxon>Dalbergieae</taxon>
        <taxon>Pterocarpus clade</taxon>
        <taxon>Stylosanthes</taxon>
    </lineage>
</organism>
<reference evidence="2 3" key="1">
    <citation type="journal article" date="2023" name="Plants (Basel)">
        <title>Bridging the Gap: Combining Genomics and Transcriptomics Approaches to Understand Stylosanthes scabra, an Orphan Legume from the Brazilian Caatinga.</title>
        <authorList>
            <person name="Ferreira-Neto J.R.C."/>
            <person name="da Silva M.D."/>
            <person name="Binneck E."/>
            <person name="de Melo N.F."/>
            <person name="da Silva R.H."/>
            <person name="de Melo A.L.T.M."/>
            <person name="Pandolfi V."/>
            <person name="Bustamante F.O."/>
            <person name="Brasileiro-Vidal A.C."/>
            <person name="Benko-Iseppon A.M."/>
        </authorList>
    </citation>
    <scope>NUCLEOTIDE SEQUENCE [LARGE SCALE GENOMIC DNA]</scope>
    <source>
        <tissue evidence="2">Leaves</tissue>
    </source>
</reference>
<sequence>MHRDGNFPRRGRVPTDNYPSGDGYGYPFIKSGRGMGTRLLNGAEAGVEVPVPWVPLPSTTISDNIYSHHKTRIHSIEEPPRRSGATAVRAVDSRRHAFKI</sequence>
<gene>
    <name evidence="2" type="ORF">PIB30_020413</name>
</gene>
<evidence type="ECO:0000313" key="3">
    <source>
        <dbReference type="Proteomes" id="UP001341840"/>
    </source>
</evidence>
<evidence type="ECO:0000313" key="2">
    <source>
        <dbReference type="EMBL" id="MED6132586.1"/>
    </source>
</evidence>
<evidence type="ECO:0000256" key="1">
    <source>
        <dbReference type="SAM" id="MobiDB-lite"/>
    </source>
</evidence>
<name>A0ABU6S8T2_9FABA</name>
<accession>A0ABU6S8T2</accession>
<comment type="caution">
    <text evidence="2">The sequence shown here is derived from an EMBL/GenBank/DDBJ whole genome shotgun (WGS) entry which is preliminary data.</text>
</comment>
<proteinExistence type="predicted"/>
<dbReference type="EMBL" id="JASCZI010060480">
    <property type="protein sequence ID" value="MED6132586.1"/>
    <property type="molecule type" value="Genomic_DNA"/>
</dbReference>